<sequence length="271" mass="30671">MSSVSSSAFSNWFKNHSKLANDQQEIRIFNVDFRALSQVVALSTSKGLESNNRLNSCLLLAKKTRITLIDNLMPIRGKKILAFSQIGAIKKVLIYFAEALDLKIHGINPRDIVESPSYTNELFHRSFYETCLKFVHITTSQAILEAFANSKRRVHVIDFILNQGSQWPEFMQELALRHDGPPSFRLTGIDPPQPDNTDALQEVGWKLAQLAEIIGVEFEFRGFVAYSLADLDESMMYIRLSKVEAVVVNSVFELHRMLSKPGAIEKVLNLI</sequence>
<comment type="caution">
    <text evidence="3">Lacks conserved residue(s) required for the propagation of feature annotation.</text>
</comment>
<evidence type="ECO:0000256" key="2">
    <source>
        <dbReference type="ARBA" id="ARBA00023163"/>
    </source>
</evidence>
<evidence type="ECO:0000313" key="5">
    <source>
        <dbReference type="Proteomes" id="UP001152561"/>
    </source>
</evidence>
<dbReference type="EMBL" id="JAJAGQ010000015">
    <property type="protein sequence ID" value="KAJ8542017.1"/>
    <property type="molecule type" value="Genomic_DNA"/>
</dbReference>
<dbReference type="Pfam" id="PF03514">
    <property type="entry name" value="GRAS"/>
    <property type="match status" value="1"/>
</dbReference>
<dbReference type="PANTHER" id="PTHR31636">
    <property type="entry name" value="OSJNBA0084A10.13 PROTEIN-RELATED"/>
    <property type="match status" value="1"/>
</dbReference>
<evidence type="ECO:0000256" key="1">
    <source>
        <dbReference type="ARBA" id="ARBA00023015"/>
    </source>
</evidence>
<dbReference type="PROSITE" id="PS50985">
    <property type="entry name" value="GRAS"/>
    <property type="match status" value="1"/>
</dbReference>
<dbReference type="InterPro" id="IPR005202">
    <property type="entry name" value="TF_GRAS"/>
</dbReference>
<keyword evidence="1" id="KW-0805">Transcription regulation</keyword>
<evidence type="ECO:0000256" key="3">
    <source>
        <dbReference type="PROSITE-ProRule" id="PRU01191"/>
    </source>
</evidence>
<dbReference type="AlphaFoldDB" id="A0A9Q1R6N2"/>
<dbReference type="Proteomes" id="UP001152561">
    <property type="component" value="Unassembled WGS sequence"/>
</dbReference>
<comment type="similarity">
    <text evidence="3">Belongs to the GRAS family.</text>
</comment>
<feature type="region of interest" description="Leucine repeat II (LRII)" evidence="3">
    <location>
        <begin position="202"/>
        <end position="234"/>
    </location>
</feature>
<accession>A0A9Q1R6N2</accession>
<protein>
    <submittedName>
        <fullName evidence="4">Uncharacterized protein</fullName>
    </submittedName>
</protein>
<evidence type="ECO:0000313" key="4">
    <source>
        <dbReference type="EMBL" id="KAJ8542017.1"/>
    </source>
</evidence>
<gene>
    <name evidence="4" type="ORF">K7X08_016883</name>
</gene>
<keyword evidence="5" id="KW-1185">Reference proteome</keyword>
<feature type="short sequence motif" description="VHIID" evidence="3">
    <location>
        <begin position="154"/>
        <end position="158"/>
    </location>
</feature>
<name>A0A9Q1R6N2_9SOLA</name>
<proteinExistence type="inferred from homology"/>
<dbReference type="OrthoDB" id="1890360at2759"/>
<reference evidence="5" key="1">
    <citation type="journal article" date="2023" name="Proc. Natl. Acad. Sci. U.S.A.">
        <title>Genomic and structural basis for evolution of tropane alkaloid biosynthesis.</title>
        <authorList>
            <person name="Wanga Y.-J."/>
            <person name="Taina T."/>
            <person name="Yua J.-Y."/>
            <person name="Lia J."/>
            <person name="Xua B."/>
            <person name="Chenc J."/>
            <person name="D'Auriad J.C."/>
            <person name="Huanga J.-P."/>
            <person name="Huanga S.-X."/>
        </authorList>
    </citation>
    <scope>NUCLEOTIDE SEQUENCE [LARGE SCALE GENOMIC DNA]</scope>
    <source>
        <strain evidence="5">cv. KIB-2019</strain>
    </source>
</reference>
<keyword evidence="2" id="KW-0804">Transcription</keyword>
<organism evidence="4 5">
    <name type="scientific">Anisodus acutangulus</name>
    <dbReference type="NCBI Taxonomy" id="402998"/>
    <lineage>
        <taxon>Eukaryota</taxon>
        <taxon>Viridiplantae</taxon>
        <taxon>Streptophyta</taxon>
        <taxon>Embryophyta</taxon>
        <taxon>Tracheophyta</taxon>
        <taxon>Spermatophyta</taxon>
        <taxon>Magnoliopsida</taxon>
        <taxon>eudicotyledons</taxon>
        <taxon>Gunneridae</taxon>
        <taxon>Pentapetalae</taxon>
        <taxon>asterids</taxon>
        <taxon>lamiids</taxon>
        <taxon>Solanales</taxon>
        <taxon>Solanaceae</taxon>
        <taxon>Solanoideae</taxon>
        <taxon>Hyoscyameae</taxon>
        <taxon>Anisodus</taxon>
    </lineage>
</organism>
<comment type="caution">
    <text evidence="4">The sequence shown here is derived from an EMBL/GenBank/DDBJ whole genome shotgun (WGS) entry which is preliminary data.</text>
</comment>